<dbReference type="AlphaFoldDB" id="A0A3M7QFY3"/>
<dbReference type="Proteomes" id="UP000276133">
    <property type="component" value="Unassembled WGS sequence"/>
</dbReference>
<accession>A0A3M7QFY3</accession>
<evidence type="ECO:0000313" key="2">
    <source>
        <dbReference type="Proteomes" id="UP000276133"/>
    </source>
</evidence>
<sequence length="61" mass="7089">MLDLGFTLRVVNTSLRALARYRKQINKCDEIQSKDFIGYIGHIFLDRYRGLIDSIKLGTNK</sequence>
<proteinExistence type="predicted"/>
<evidence type="ECO:0000313" key="1">
    <source>
        <dbReference type="EMBL" id="RNA10132.1"/>
    </source>
</evidence>
<reference evidence="1 2" key="1">
    <citation type="journal article" date="2018" name="Sci. Rep.">
        <title>Genomic signatures of local adaptation to the degree of environmental predictability in rotifers.</title>
        <authorList>
            <person name="Franch-Gras L."/>
            <person name="Hahn C."/>
            <person name="Garcia-Roger E.M."/>
            <person name="Carmona M.J."/>
            <person name="Serra M."/>
            <person name="Gomez A."/>
        </authorList>
    </citation>
    <scope>NUCLEOTIDE SEQUENCE [LARGE SCALE GENOMIC DNA]</scope>
    <source>
        <strain evidence="1">HYR1</strain>
    </source>
</reference>
<name>A0A3M7QFY3_BRAPC</name>
<protein>
    <submittedName>
        <fullName evidence="1">Uncharacterized protein</fullName>
    </submittedName>
</protein>
<organism evidence="1 2">
    <name type="scientific">Brachionus plicatilis</name>
    <name type="common">Marine rotifer</name>
    <name type="synonym">Brachionus muelleri</name>
    <dbReference type="NCBI Taxonomy" id="10195"/>
    <lineage>
        <taxon>Eukaryota</taxon>
        <taxon>Metazoa</taxon>
        <taxon>Spiralia</taxon>
        <taxon>Gnathifera</taxon>
        <taxon>Rotifera</taxon>
        <taxon>Eurotatoria</taxon>
        <taxon>Monogononta</taxon>
        <taxon>Pseudotrocha</taxon>
        <taxon>Ploima</taxon>
        <taxon>Brachionidae</taxon>
        <taxon>Brachionus</taxon>
    </lineage>
</organism>
<dbReference type="EMBL" id="REGN01006292">
    <property type="protein sequence ID" value="RNA10132.1"/>
    <property type="molecule type" value="Genomic_DNA"/>
</dbReference>
<comment type="caution">
    <text evidence="1">The sequence shown here is derived from an EMBL/GenBank/DDBJ whole genome shotgun (WGS) entry which is preliminary data.</text>
</comment>
<gene>
    <name evidence="1" type="ORF">BpHYR1_040503</name>
</gene>
<keyword evidence="2" id="KW-1185">Reference proteome</keyword>